<dbReference type="PANTHER" id="PTHR11102:SF160">
    <property type="entry name" value="ERAD-ASSOCIATED E3 UBIQUITIN-PROTEIN LIGASE COMPONENT HRD3"/>
    <property type="match status" value="1"/>
</dbReference>
<dbReference type="Proteomes" id="UP001250932">
    <property type="component" value="Unassembled WGS sequence"/>
</dbReference>
<dbReference type="SMART" id="SM00671">
    <property type="entry name" value="SEL1"/>
    <property type="match status" value="7"/>
</dbReference>
<dbReference type="EMBL" id="JAQOUE010000002">
    <property type="protein sequence ID" value="MDT7044298.1"/>
    <property type="molecule type" value="Genomic_DNA"/>
</dbReference>
<dbReference type="InterPro" id="IPR006597">
    <property type="entry name" value="Sel1-like"/>
</dbReference>
<organism evidence="2 3">
    <name type="scientific">Candidatus Nitronereus thalassa</name>
    <dbReference type="NCBI Taxonomy" id="3020898"/>
    <lineage>
        <taxon>Bacteria</taxon>
        <taxon>Pseudomonadati</taxon>
        <taxon>Nitrospirota</taxon>
        <taxon>Nitrospiria</taxon>
        <taxon>Nitrospirales</taxon>
        <taxon>Nitrospiraceae</taxon>
        <taxon>Candidatus Nitronereus</taxon>
    </lineage>
</organism>
<keyword evidence="3" id="KW-1185">Reference proteome</keyword>
<dbReference type="Pfam" id="PF08238">
    <property type="entry name" value="Sel1"/>
    <property type="match status" value="7"/>
</dbReference>
<dbReference type="InterPro" id="IPR050767">
    <property type="entry name" value="Sel1_AlgK"/>
</dbReference>
<name>A0ABU3KD45_9BACT</name>
<gene>
    <name evidence="2" type="ORF">PPG34_18250</name>
</gene>
<evidence type="ECO:0000313" key="3">
    <source>
        <dbReference type="Proteomes" id="UP001250932"/>
    </source>
</evidence>
<protein>
    <recommendedName>
        <fullName evidence="4">Sel1 repeat family protein</fullName>
    </recommendedName>
</protein>
<feature type="region of interest" description="Disordered" evidence="1">
    <location>
        <begin position="57"/>
        <end position="83"/>
    </location>
</feature>
<sequence length="710" mass="80606">MQRVRRVILFSFYLFLFGFGAIGEAQSNGQENKLEIPSSNLEANFGEGDERKAVKIKGTNDSQNSLQSEKKAAGSTGVPETESPSITALLKAAEEGNSIAQFELGSRFLQGKDVGQDISKAAKWFNKAAIQGEAKAQYLLGFLHERGEGVSQSYKEAARWYTMAADQGLPAGQFFLGLLYEYGKGVPKSLQEAAGLYHLAAKQGIGLAQVQLGNFYIKGMGVSRDFMKAEKWYRLAAEQGNPDGQVALGKMYREGKGVPQDSIEAVRRYRQAANQGNPDGQFFMGDAYFNEKGVQRRYRQAANQGNPDGQFFMGDAYFNEKGVQKDLDEARKWFKLAANQGHGMAKIFSQITENSKKEPHRPMPDPEECSIRPVERLKENSQMPLRNAIESIDEKLGSKRRNYQNIVEEIRRFDFELEEISKEHKRLMERGTLAKTQEEKDAVLADFEVIKNRQAENRKRLLALRDQTKKSLLEIQNLNQKKTKILALIEKNQITWNEKAFTKKRPKTYVAILNDIPSKEYRNVFEMIVGYASELVKDWPYRFKEGLVENKILSNDVYEKLNGNLVAIWQTQGLEFAKTSKLAGFYSPIVVSDQEITLPEKYFGYWLANARSTAAVKGNMVISGNCIEFEKSGKRNYIVRLQEDDAFILELNKELYGDKFLRIGPKKYKLIGADILRLTFFSEDFLTPQALEISEDWDVYKVGSKDSYTR</sequence>
<dbReference type="SUPFAM" id="SSF81901">
    <property type="entry name" value="HCP-like"/>
    <property type="match status" value="2"/>
</dbReference>
<dbReference type="Gene3D" id="1.25.40.10">
    <property type="entry name" value="Tetratricopeptide repeat domain"/>
    <property type="match status" value="2"/>
</dbReference>
<evidence type="ECO:0008006" key="4">
    <source>
        <dbReference type="Google" id="ProtNLM"/>
    </source>
</evidence>
<evidence type="ECO:0000256" key="1">
    <source>
        <dbReference type="SAM" id="MobiDB-lite"/>
    </source>
</evidence>
<reference evidence="2 3" key="1">
    <citation type="journal article" date="2023" name="ISME J.">
        <title>Cultivation and genomic characterization of novel and ubiquitous marine nitrite-oxidizing bacteria from the Nitrospirales.</title>
        <authorList>
            <person name="Mueller A.J."/>
            <person name="Daebeler A."/>
            <person name="Herbold C.W."/>
            <person name="Kirkegaard R.H."/>
            <person name="Daims H."/>
        </authorList>
    </citation>
    <scope>NUCLEOTIDE SEQUENCE [LARGE SCALE GENOMIC DNA]</scope>
    <source>
        <strain evidence="2 3">EB</strain>
    </source>
</reference>
<dbReference type="PANTHER" id="PTHR11102">
    <property type="entry name" value="SEL-1-LIKE PROTEIN"/>
    <property type="match status" value="1"/>
</dbReference>
<proteinExistence type="predicted"/>
<dbReference type="InterPro" id="IPR011990">
    <property type="entry name" value="TPR-like_helical_dom_sf"/>
</dbReference>
<dbReference type="RefSeq" id="WP_313834882.1">
    <property type="nucleotide sequence ID" value="NZ_JAQOUE010000002.1"/>
</dbReference>
<accession>A0ABU3KD45</accession>
<comment type="caution">
    <text evidence="2">The sequence shown here is derived from an EMBL/GenBank/DDBJ whole genome shotgun (WGS) entry which is preliminary data.</text>
</comment>
<evidence type="ECO:0000313" key="2">
    <source>
        <dbReference type="EMBL" id="MDT7044298.1"/>
    </source>
</evidence>